<dbReference type="STRING" id="270498.CHK_1909"/>
<dbReference type="PATRIC" id="fig|270498.16.peg.1597"/>
<keyword evidence="13" id="KW-1185">Reference proteome</keyword>
<reference evidence="12 13" key="1">
    <citation type="submission" date="2015-04" db="EMBL/GenBank/DDBJ databases">
        <title>Draft genome sequence of bacteremic isolate Catabacter hongkongensis type strain HKU16T.</title>
        <authorList>
            <person name="Lau S.K."/>
            <person name="Teng J.L."/>
            <person name="Huang Y."/>
            <person name="Curreem S.O."/>
            <person name="Tsui S.K."/>
            <person name="Woo P.C."/>
        </authorList>
    </citation>
    <scope>NUCLEOTIDE SEQUENCE [LARGE SCALE GENOMIC DNA]</scope>
    <source>
        <strain evidence="12 13">HKU16</strain>
    </source>
</reference>
<keyword evidence="4 10" id="KW-1003">Cell membrane</keyword>
<evidence type="ECO:0000256" key="1">
    <source>
        <dbReference type="ARBA" id="ARBA00004651"/>
    </source>
</evidence>
<feature type="transmembrane region" description="Helical" evidence="9">
    <location>
        <begin position="76"/>
        <end position="109"/>
    </location>
</feature>
<dbReference type="NCBIfam" id="TIGR02138">
    <property type="entry name" value="phosphate_pstC"/>
    <property type="match status" value="1"/>
</dbReference>
<evidence type="ECO:0000256" key="7">
    <source>
        <dbReference type="ARBA" id="ARBA00022989"/>
    </source>
</evidence>
<dbReference type="Proteomes" id="UP000034076">
    <property type="component" value="Unassembled WGS sequence"/>
</dbReference>
<evidence type="ECO:0000256" key="2">
    <source>
        <dbReference type="ARBA" id="ARBA00007069"/>
    </source>
</evidence>
<feature type="transmembrane region" description="Helical" evidence="9">
    <location>
        <begin position="279"/>
        <end position="302"/>
    </location>
</feature>
<dbReference type="RefSeq" id="WP_046443803.1">
    <property type="nucleotide sequence ID" value="NZ_JAXDTA010000201.1"/>
</dbReference>
<dbReference type="InterPro" id="IPR000515">
    <property type="entry name" value="MetI-like"/>
</dbReference>
<dbReference type="OrthoDB" id="9785113at2"/>
<dbReference type="InterPro" id="IPR035906">
    <property type="entry name" value="MetI-like_sf"/>
</dbReference>
<sequence>MNVSATIMGGRKTKTALEKTMKGVFIACGAFAVVAVLVITIYMVVSGAPAMFQIGLKDFLFGTEWAPTAADPKFGILPMILTSLVGTGITIAVGVPIALMAAVFVSEVAHKKLAGIVKPAIELLAGIPSVVYGLLGMIILVPQVSKLEMLLYANDPTHAFTGGANLLSGVVVLTIMILPTVVNISITSLKAVPREYMEASLATGATKMQTIFKVQIPAAKSGIITGVVLGIGRALGEAMAIILVSGNVVNMPGLFNSVRFLTTGIVSEMSYASGLHREALFSIGLVLFIFIMVINVILNTLLKKEAAGNEK</sequence>
<dbReference type="Pfam" id="PF00528">
    <property type="entry name" value="BPD_transp_1"/>
    <property type="match status" value="1"/>
</dbReference>
<evidence type="ECO:0000313" key="12">
    <source>
        <dbReference type="EMBL" id="KKI50615.1"/>
    </source>
</evidence>
<dbReference type="EMBL" id="LAYJ01000103">
    <property type="protein sequence ID" value="KKI50615.1"/>
    <property type="molecule type" value="Genomic_DNA"/>
</dbReference>
<dbReference type="GO" id="GO:0006817">
    <property type="term" value="P:phosphate ion transport"/>
    <property type="evidence" value="ECO:0007669"/>
    <property type="project" value="UniProtKB-KW"/>
</dbReference>
<dbReference type="PANTHER" id="PTHR30425:SF1">
    <property type="entry name" value="PHOSPHATE TRANSPORT SYSTEM PERMEASE PROTEIN PSTC"/>
    <property type="match status" value="1"/>
</dbReference>
<evidence type="ECO:0000259" key="11">
    <source>
        <dbReference type="PROSITE" id="PS50928"/>
    </source>
</evidence>
<dbReference type="SUPFAM" id="SSF161098">
    <property type="entry name" value="MetI-like"/>
    <property type="match status" value="1"/>
</dbReference>
<keyword evidence="6 9" id="KW-0812">Transmembrane</keyword>
<dbReference type="Gene3D" id="1.10.3720.10">
    <property type="entry name" value="MetI-like"/>
    <property type="match status" value="1"/>
</dbReference>
<gene>
    <name evidence="12" type="ORF">CHK_1909</name>
</gene>
<comment type="subcellular location">
    <subcellularLocation>
        <location evidence="1 9">Cell membrane</location>
        <topology evidence="1 9">Multi-pass membrane protein</topology>
    </subcellularLocation>
</comment>
<dbReference type="CDD" id="cd06261">
    <property type="entry name" value="TM_PBP2"/>
    <property type="match status" value="1"/>
</dbReference>
<evidence type="ECO:0000256" key="5">
    <source>
        <dbReference type="ARBA" id="ARBA00022592"/>
    </source>
</evidence>
<dbReference type="GO" id="GO:0005886">
    <property type="term" value="C:plasma membrane"/>
    <property type="evidence" value="ECO:0007669"/>
    <property type="project" value="UniProtKB-SubCell"/>
</dbReference>
<keyword evidence="7 9" id="KW-1133">Transmembrane helix</keyword>
<feature type="transmembrane region" description="Helical" evidence="9">
    <location>
        <begin position="164"/>
        <end position="186"/>
    </location>
</feature>
<dbReference type="GO" id="GO:0005315">
    <property type="term" value="F:phosphate transmembrane transporter activity"/>
    <property type="evidence" value="ECO:0007669"/>
    <property type="project" value="InterPro"/>
</dbReference>
<dbReference type="AlphaFoldDB" id="A0A0M2NK50"/>
<feature type="domain" description="ABC transmembrane type-1" evidence="11">
    <location>
        <begin position="80"/>
        <end position="298"/>
    </location>
</feature>
<feature type="transmembrane region" description="Helical" evidence="9">
    <location>
        <begin position="223"/>
        <end position="244"/>
    </location>
</feature>
<organism evidence="12 13">
    <name type="scientific">Christensenella hongkongensis</name>
    <dbReference type="NCBI Taxonomy" id="270498"/>
    <lineage>
        <taxon>Bacteria</taxon>
        <taxon>Bacillati</taxon>
        <taxon>Bacillota</taxon>
        <taxon>Clostridia</taxon>
        <taxon>Christensenellales</taxon>
        <taxon>Christensenellaceae</taxon>
        <taxon>Christensenella</taxon>
    </lineage>
</organism>
<comment type="caution">
    <text evidence="12">The sequence shown here is derived from an EMBL/GenBank/DDBJ whole genome shotgun (WGS) entry which is preliminary data.</text>
</comment>
<keyword evidence="3 9" id="KW-0813">Transport</keyword>
<accession>A0A0M2NK50</accession>
<keyword evidence="8 9" id="KW-0472">Membrane</keyword>
<dbReference type="PROSITE" id="PS50928">
    <property type="entry name" value="ABC_TM1"/>
    <property type="match status" value="1"/>
</dbReference>
<evidence type="ECO:0000256" key="4">
    <source>
        <dbReference type="ARBA" id="ARBA00022475"/>
    </source>
</evidence>
<evidence type="ECO:0000256" key="8">
    <source>
        <dbReference type="ARBA" id="ARBA00023136"/>
    </source>
</evidence>
<name>A0A0M2NK50_9FIRM</name>
<comment type="function">
    <text evidence="10">Part of the binding-protein-dependent transport system for phosphate; probably responsible for the translocation of the substrate across the membrane.</text>
</comment>
<feature type="transmembrane region" description="Helical" evidence="9">
    <location>
        <begin position="121"/>
        <end position="144"/>
    </location>
</feature>
<evidence type="ECO:0000256" key="6">
    <source>
        <dbReference type="ARBA" id="ARBA00022692"/>
    </source>
</evidence>
<dbReference type="PANTHER" id="PTHR30425">
    <property type="entry name" value="PHOSPHATE TRANSPORT SYSTEM PERMEASE PROTEIN PST"/>
    <property type="match status" value="1"/>
</dbReference>
<dbReference type="InterPro" id="IPR051124">
    <property type="entry name" value="Phosphate_Transport_Permease"/>
</dbReference>
<comment type="similarity">
    <text evidence="2 10">Belongs to the binding-protein-dependent transport system permease family. CysTW subfamily.</text>
</comment>
<evidence type="ECO:0000256" key="9">
    <source>
        <dbReference type="RuleBase" id="RU363032"/>
    </source>
</evidence>
<protein>
    <recommendedName>
        <fullName evidence="10">Phosphate transport system permease protein</fullName>
    </recommendedName>
</protein>
<feature type="transmembrane region" description="Helical" evidence="9">
    <location>
        <begin position="21"/>
        <end position="45"/>
    </location>
</feature>
<proteinExistence type="inferred from homology"/>
<keyword evidence="5 10" id="KW-0592">Phosphate transport</keyword>
<evidence type="ECO:0000256" key="3">
    <source>
        <dbReference type="ARBA" id="ARBA00022448"/>
    </source>
</evidence>
<dbReference type="InterPro" id="IPR011864">
    <property type="entry name" value="Phosphate_PstC"/>
</dbReference>
<evidence type="ECO:0000256" key="10">
    <source>
        <dbReference type="RuleBase" id="RU363054"/>
    </source>
</evidence>
<evidence type="ECO:0000313" key="13">
    <source>
        <dbReference type="Proteomes" id="UP000034076"/>
    </source>
</evidence>